<name>A0ABS4NPH1_9BACL</name>
<accession>A0ABS4NPH1</accession>
<evidence type="ECO:0000313" key="3">
    <source>
        <dbReference type="Proteomes" id="UP000773462"/>
    </source>
</evidence>
<dbReference type="Proteomes" id="UP000773462">
    <property type="component" value="Unassembled WGS sequence"/>
</dbReference>
<reference evidence="2 3" key="1">
    <citation type="submission" date="2021-03" db="EMBL/GenBank/DDBJ databases">
        <title>Genomic Encyclopedia of Type Strains, Phase IV (KMG-IV): sequencing the most valuable type-strain genomes for metagenomic binning, comparative biology and taxonomic classification.</title>
        <authorList>
            <person name="Goeker M."/>
        </authorList>
    </citation>
    <scope>NUCLEOTIDE SEQUENCE [LARGE SCALE GENOMIC DNA]</scope>
    <source>
        <strain evidence="2 3">DSM 101953</strain>
    </source>
</reference>
<dbReference type="RefSeq" id="WP_209872300.1">
    <property type="nucleotide sequence ID" value="NZ_JAGGLV010000005.1"/>
</dbReference>
<feature type="region of interest" description="Disordered" evidence="1">
    <location>
        <begin position="20"/>
        <end position="51"/>
    </location>
</feature>
<sequence>MRQAPKAWMWNMIQAHVAGSMTEASATAKEAGDPKEPQGLQRRGRGLLPRT</sequence>
<organism evidence="2 3">
    <name type="scientific">Paenibacillus silagei</name>
    <dbReference type="NCBI Taxonomy" id="1670801"/>
    <lineage>
        <taxon>Bacteria</taxon>
        <taxon>Bacillati</taxon>
        <taxon>Bacillota</taxon>
        <taxon>Bacilli</taxon>
        <taxon>Bacillales</taxon>
        <taxon>Paenibacillaceae</taxon>
        <taxon>Paenibacillus</taxon>
    </lineage>
</organism>
<comment type="caution">
    <text evidence="2">The sequence shown here is derived from an EMBL/GenBank/DDBJ whole genome shotgun (WGS) entry which is preliminary data.</text>
</comment>
<protein>
    <submittedName>
        <fullName evidence="2">Uncharacterized protein</fullName>
    </submittedName>
</protein>
<dbReference type="EMBL" id="JAGGLV010000005">
    <property type="protein sequence ID" value="MBP2111935.1"/>
    <property type="molecule type" value="Genomic_DNA"/>
</dbReference>
<keyword evidence="3" id="KW-1185">Reference proteome</keyword>
<feature type="compositionally biased region" description="Low complexity" evidence="1">
    <location>
        <begin position="37"/>
        <end position="51"/>
    </location>
</feature>
<evidence type="ECO:0000256" key="1">
    <source>
        <dbReference type="SAM" id="MobiDB-lite"/>
    </source>
</evidence>
<evidence type="ECO:0000313" key="2">
    <source>
        <dbReference type="EMBL" id="MBP2111935.1"/>
    </source>
</evidence>
<proteinExistence type="predicted"/>
<gene>
    <name evidence="2" type="ORF">J2Z70_002076</name>
</gene>